<accession>A0A8T2RQE2</accession>
<comment type="caution">
    <text evidence="2">The sequence shown here is derived from an EMBL/GenBank/DDBJ whole genome shotgun (WGS) entry which is preliminary data.</text>
</comment>
<evidence type="ECO:0000313" key="3">
    <source>
        <dbReference type="Proteomes" id="UP000825935"/>
    </source>
</evidence>
<keyword evidence="3" id="KW-1185">Reference proteome</keyword>
<reference evidence="2" key="1">
    <citation type="submission" date="2021-08" db="EMBL/GenBank/DDBJ databases">
        <title>WGS assembly of Ceratopteris richardii.</title>
        <authorList>
            <person name="Marchant D.B."/>
            <person name="Chen G."/>
            <person name="Jenkins J."/>
            <person name="Shu S."/>
            <person name="Leebens-Mack J."/>
            <person name="Grimwood J."/>
            <person name="Schmutz J."/>
            <person name="Soltis P."/>
            <person name="Soltis D."/>
            <person name="Chen Z.-H."/>
        </authorList>
    </citation>
    <scope>NUCLEOTIDE SEQUENCE</scope>
    <source>
        <strain evidence="2">Whitten #5841</strain>
        <tissue evidence="2">Leaf</tissue>
    </source>
</reference>
<feature type="region of interest" description="Disordered" evidence="1">
    <location>
        <begin position="1"/>
        <end position="20"/>
    </location>
</feature>
<evidence type="ECO:0000256" key="1">
    <source>
        <dbReference type="SAM" id="MobiDB-lite"/>
    </source>
</evidence>
<protein>
    <submittedName>
        <fullName evidence="2">Uncharacterized protein</fullName>
    </submittedName>
</protein>
<organism evidence="2 3">
    <name type="scientific">Ceratopteris richardii</name>
    <name type="common">Triangle waterfern</name>
    <dbReference type="NCBI Taxonomy" id="49495"/>
    <lineage>
        <taxon>Eukaryota</taxon>
        <taxon>Viridiplantae</taxon>
        <taxon>Streptophyta</taxon>
        <taxon>Embryophyta</taxon>
        <taxon>Tracheophyta</taxon>
        <taxon>Polypodiopsida</taxon>
        <taxon>Polypodiidae</taxon>
        <taxon>Polypodiales</taxon>
        <taxon>Pteridineae</taxon>
        <taxon>Pteridaceae</taxon>
        <taxon>Parkerioideae</taxon>
        <taxon>Ceratopteris</taxon>
    </lineage>
</organism>
<evidence type="ECO:0000313" key="2">
    <source>
        <dbReference type="EMBL" id="KAH7298181.1"/>
    </source>
</evidence>
<feature type="compositionally biased region" description="Polar residues" evidence="1">
    <location>
        <begin position="1"/>
        <end position="10"/>
    </location>
</feature>
<name>A0A8T2RQE2_CERRI</name>
<dbReference type="AlphaFoldDB" id="A0A8T2RQE2"/>
<proteinExistence type="predicted"/>
<dbReference type="Proteomes" id="UP000825935">
    <property type="component" value="Chromosome 25"/>
</dbReference>
<sequence length="161" mass="17609">MEGWSSSEQRPGQGRTGFVPRYAGPWIEMGRLTEREKWQAFTAQLLRDAINAEMDGLKRGVGDSLGRLAGTGNVQYNSQNTSRWFPGGRSSSLAPDSKAHVFTSIDASKAKIASLLAEYIDFFTAEQKALDREEDALIQEGSKETGLSLRRQGPAVGARTV</sequence>
<feature type="region of interest" description="Disordered" evidence="1">
    <location>
        <begin position="141"/>
        <end position="161"/>
    </location>
</feature>
<dbReference type="OrthoDB" id="10498385at2759"/>
<dbReference type="EMBL" id="CM035430">
    <property type="protein sequence ID" value="KAH7298181.1"/>
    <property type="molecule type" value="Genomic_DNA"/>
</dbReference>
<gene>
    <name evidence="2" type="ORF">KP509_25G031100</name>
</gene>